<dbReference type="GO" id="GO:0043952">
    <property type="term" value="P:protein transport by the Sec complex"/>
    <property type="evidence" value="ECO:0007669"/>
    <property type="project" value="TreeGrafter"/>
</dbReference>
<dbReference type="CDD" id="cd18803">
    <property type="entry name" value="SF2_C_secA"/>
    <property type="match status" value="1"/>
</dbReference>
<evidence type="ECO:0000256" key="2">
    <source>
        <dbReference type="ARBA" id="ARBA00004170"/>
    </source>
</evidence>
<dbReference type="Gene3D" id="3.10.450.50">
    <property type="match status" value="1"/>
</dbReference>
<dbReference type="InterPro" id="IPR011130">
    <property type="entry name" value="SecA_preprotein_X-link_dom"/>
</dbReference>
<dbReference type="GO" id="GO:0046872">
    <property type="term" value="F:metal ion binding"/>
    <property type="evidence" value="ECO:0007669"/>
    <property type="project" value="UniProtKB-KW"/>
</dbReference>
<evidence type="ECO:0000259" key="17">
    <source>
        <dbReference type="PROSITE" id="PS51196"/>
    </source>
</evidence>
<evidence type="ECO:0000256" key="12">
    <source>
        <dbReference type="ARBA" id="ARBA00023010"/>
    </source>
</evidence>
<gene>
    <name evidence="18" type="ORF">METZ01_LOCUS74593</name>
</gene>
<keyword evidence="4" id="KW-0813">Transport</keyword>
<evidence type="ECO:0000256" key="9">
    <source>
        <dbReference type="ARBA" id="ARBA00022840"/>
    </source>
</evidence>
<dbReference type="Gene3D" id="3.90.1440.10">
    <property type="entry name" value="SecA, preprotein cross-linking domain"/>
    <property type="match status" value="1"/>
</dbReference>
<keyword evidence="12" id="KW-0811">Translocation</keyword>
<dbReference type="CDD" id="cd17928">
    <property type="entry name" value="DEXDc_SecA"/>
    <property type="match status" value="1"/>
</dbReference>
<keyword evidence="6" id="KW-0479">Metal-binding</keyword>
<dbReference type="Pfam" id="PF07516">
    <property type="entry name" value="SecA_SW"/>
    <property type="match status" value="1"/>
</dbReference>
<dbReference type="FunFam" id="3.40.50.300:FF:000113">
    <property type="entry name" value="Preprotein translocase subunit SecA"/>
    <property type="match status" value="1"/>
</dbReference>
<evidence type="ECO:0000256" key="10">
    <source>
        <dbReference type="ARBA" id="ARBA00022927"/>
    </source>
</evidence>
<dbReference type="GO" id="GO:0005886">
    <property type="term" value="C:plasma membrane"/>
    <property type="evidence" value="ECO:0007669"/>
    <property type="project" value="TreeGrafter"/>
</dbReference>
<dbReference type="Pfam" id="PF02810">
    <property type="entry name" value="SEC-C"/>
    <property type="match status" value="1"/>
</dbReference>
<keyword evidence="9" id="KW-0067">ATP-binding</keyword>
<dbReference type="InterPro" id="IPR020937">
    <property type="entry name" value="SecA_CS"/>
</dbReference>
<dbReference type="InterPro" id="IPR014018">
    <property type="entry name" value="SecA_motor_DEAD"/>
</dbReference>
<keyword evidence="7" id="KW-0547">Nucleotide-binding</keyword>
<accession>A0A381U0U2</accession>
<evidence type="ECO:0000256" key="13">
    <source>
        <dbReference type="ARBA" id="ARBA00023136"/>
    </source>
</evidence>
<dbReference type="NCBIfam" id="TIGR00963">
    <property type="entry name" value="secA"/>
    <property type="match status" value="1"/>
</dbReference>
<feature type="domain" description="SecA family profile" evidence="17">
    <location>
        <begin position="3"/>
        <end position="795"/>
    </location>
</feature>
<dbReference type="InterPro" id="IPR000185">
    <property type="entry name" value="SecA"/>
</dbReference>
<dbReference type="Pfam" id="PF01043">
    <property type="entry name" value="SecA_PP_bind"/>
    <property type="match status" value="1"/>
</dbReference>
<evidence type="ECO:0000256" key="4">
    <source>
        <dbReference type="ARBA" id="ARBA00022448"/>
    </source>
</evidence>
<evidence type="ECO:0000256" key="15">
    <source>
        <dbReference type="SAM" id="MobiDB-lite"/>
    </source>
</evidence>
<dbReference type="Gene3D" id="3.40.50.300">
    <property type="entry name" value="P-loop containing nucleotide triphosphate hydrolases"/>
    <property type="match status" value="3"/>
</dbReference>
<evidence type="ECO:0000256" key="1">
    <source>
        <dbReference type="ARBA" id="ARBA00001947"/>
    </source>
</evidence>
<dbReference type="GO" id="GO:0006886">
    <property type="term" value="P:intracellular protein transport"/>
    <property type="evidence" value="ECO:0007669"/>
    <property type="project" value="InterPro"/>
</dbReference>
<dbReference type="Pfam" id="PF07517">
    <property type="entry name" value="SecA_DEAD"/>
    <property type="match status" value="1"/>
</dbReference>
<evidence type="ECO:0000259" key="16">
    <source>
        <dbReference type="PROSITE" id="PS51192"/>
    </source>
</evidence>
<evidence type="ECO:0000256" key="6">
    <source>
        <dbReference type="ARBA" id="ARBA00022723"/>
    </source>
</evidence>
<feature type="compositionally biased region" description="Basic and acidic residues" evidence="15">
    <location>
        <begin position="1080"/>
        <end position="1095"/>
    </location>
</feature>
<dbReference type="NCBIfam" id="NF009538">
    <property type="entry name" value="PRK12904.1"/>
    <property type="match status" value="1"/>
</dbReference>
<dbReference type="GO" id="GO:0005829">
    <property type="term" value="C:cytosol"/>
    <property type="evidence" value="ECO:0007669"/>
    <property type="project" value="TreeGrafter"/>
</dbReference>
<dbReference type="SMART" id="SM00957">
    <property type="entry name" value="SecA_DEAD"/>
    <property type="match status" value="1"/>
</dbReference>
<name>A0A381U0U2_9ZZZZ</name>
<feature type="domain" description="Helicase ATP-binding" evidence="16">
    <location>
        <begin position="145"/>
        <end position="304"/>
    </location>
</feature>
<keyword evidence="5" id="KW-0963">Cytoplasm</keyword>
<dbReference type="GO" id="GO:0031522">
    <property type="term" value="C:cell envelope Sec protein transport complex"/>
    <property type="evidence" value="ECO:0007669"/>
    <property type="project" value="TreeGrafter"/>
</dbReference>
<dbReference type="Pfam" id="PF21090">
    <property type="entry name" value="P-loop_SecA"/>
    <property type="match status" value="1"/>
</dbReference>
<reference evidence="18" key="1">
    <citation type="submission" date="2018-05" db="EMBL/GenBank/DDBJ databases">
        <authorList>
            <person name="Lanie J.A."/>
            <person name="Ng W.-L."/>
            <person name="Kazmierczak K.M."/>
            <person name="Andrzejewski T.M."/>
            <person name="Davidsen T.M."/>
            <person name="Wayne K.J."/>
            <person name="Tettelin H."/>
            <person name="Glass J.I."/>
            <person name="Rusch D."/>
            <person name="Podicherti R."/>
            <person name="Tsui H.-C.T."/>
            <person name="Winkler M.E."/>
        </authorList>
    </citation>
    <scope>NUCLEOTIDE SEQUENCE</scope>
</reference>
<evidence type="ECO:0000313" key="18">
    <source>
        <dbReference type="EMBL" id="SVA21739.1"/>
    </source>
</evidence>
<dbReference type="GO" id="GO:0006605">
    <property type="term" value="P:protein targeting"/>
    <property type="evidence" value="ECO:0007669"/>
    <property type="project" value="InterPro"/>
</dbReference>
<keyword evidence="13" id="KW-0472">Membrane</keyword>
<sequence>MLKAAVKTFLGSRHKREAKKLQPLIDEINEIYDGLSSLSDEMLCAKTTEFKERIDKATSQLKAEIAGLREEKAQSEDAIDRERLSLQLGELDQDLLDTMEDVLEEILPEAFAVVKDACRRLLKREITVTGQKMTWDMIPYDVQLIGAIILHRGIVAEMATGEGKTLVATMPLYLNALAGRGAHLVTVNSYLAQRDAEWMGTVFRFLGLTVDVIDRHEPGSPERRGAYQADITYGTNNEFGFDYLRDNMVHKLEQRVQREHAYAIIDEVDSILIDEARTPLIISGPVGRDTSTPFKQYNQLISSLYKKQLRITNDLVSGAQKHLAAEEQFEAGEKLLAVKRGTPRHRKFMKLMADDPSLQTLVNKVEADYMREKRLHEIDELLYFAMDEKGHNVHLSDRGLDELSPNDPEAFTVPDLSAVIGEIEASETLSTDDKREQIQGFEAEYAAKSQKIHVIHQLLKAYTLFHKDEKYIIGENGEVVIVDEFTGRQMAGRRWSDGLHQAVEAKEGVEIRGETQTLATVTIQNYFRMFDKLAGMTGTAETEETEFHQIYGLDVLVIPTNRPVVRDDRNDLIFRTKREKYNALMDEIQRLNKMDLPVLVGTTNVDISETFSRMLKRRGVPHQVLNAKHHKSESDVVRDAGQPGAVTIATNMAGRGTDIKLGSGITEARTIGWLTEHGTELEEAIPVDPVRAEQMKLDKVFKDAEKNGVSVSEMIRRGWADDDVLEDGGLQILGSERHDSRRIDRQLRGRSGRQGDPGTSQFYLSLEDDLFRLFGGERIAGVMDKMGAGEGEVITHGLVTKSIERAQRKVEINNFEARKRLLDYDDVMNQQREVIYDLRLFALEGGEDLKGEIWEMIEHATHDLIDEYAPPEEPEESWDLAGLRRRILLDSFVMVKELPEENDPELEHESHEIEQWVTGALRESFLKKVESLGEHQEQVSGFIMLSVIDDKWKDHLYDLDHLKASISFRGWGQKDPLVEYKKEAYEMFVDLMADIQKTVSNYFFRAQFGPPQPKRRVPQRLAYSGPSDSPGTRAAQQARREPVPAGVGGRDELGMSSRASVGGGASAGAPDPRRLATNRGEQEARKPIKVDKQPGRNDPCPCGSGKKYKKCHGR</sequence>
<keyword evidence="8" id="KW-0862">Zinc</keyword>
<dbReference type="PROSITE" id="PS51196">
    <property type="entry name" value="SECA_MOTOR_DEAD"/>
    <property type="match status" value="1"/>
</dbReference>
<dbReference type="InterPro" id="IPR027417">
    <property type="entry name" value="P-loop_NTPase"/>
</dbReference>
<dbReference type="PROSITE" id="PS01312">
    <property type="entry name" value="SECA"/>
    <property type="match status" value="1"/>
</dbReference>
<evidence type="ECO:0000256" key="5">
    <source>
        <dbReference type="ARBA" id="ARBA00022490"/>
    </source>
</evidence>
<dbReference type="SMART" id="SM00958">
    <property type="entry name" value="SecA_PP_bind"/>
    <property type="match status" value="1"/>
</dbReference>
<dbReference type="InterPro" id="IPR036670">
    <property type="entry name" value="SecA_X-link_sf"/>
</dbReference>
<dbReference type="InterPro" id="IPR004027">
    <property type="entry name" value="SEC_C_motif"/>
</dbReference>
<protein>
    <submittedName>
        <fullName evidence="18">Uncharacterized protein</fullName>
    </submittedName>
</protein>
<keyword evidence="10" id="KW-0653">Protein transport</keyword>
<evidence type="ECO:0000256" key="3">
    <source>
        <dbReference type="ARBA" id="ARBA00007650"/>
    </source>
</evidence>
<evidence type="ECO:0000256" key="7">
    <source>
        <dbReference type="ARBA" id="ARBA00022741"/>
    </source>
</evidence>
<proteinExistence type="inferred from homology"/>
<dbReference type="InterPro" id="IPR036266">
    <property type="entry name" value="SecA_Wing/Scaffold_sf"/>
</dbReference>
<dbReference type="SUPFAM" id="SSF52540">
    <property type="entry name" value="P-loop containing nucleoside triphosphate hydrolases"/>
    <property type="match status" value="2"/>
</dbReference>
<keyword evidence="11" id="KW-1278">Translocase</keyword>
<dbReference type="AlphaFoldDB" id="A0A381U0U2"/>
<dbReference type="PRINTS" id="PR00906">
    <property type="entry name" value="SECA"/>
</dbReference>
<comment type="cofactor">
    <cofactor evidence="1">
        <name>Zn(2+)</name>
        <dbReference type="ChEBI" id="CHEBI:29105"/>
    </cofactor>
</comment>
<dbReference type="PANTHER" id="PTHR30612">
    <property type="entry name" value="SECA INNER MEMBRANE COMPONENT OF SEC PROTEIN SECRETION SYSTEM"/>
    <property type="match status" value="1"/>
</dbReference>
<dbReference type="HAMAP" id="MF_01382">
    <property type="entry name" value="SecA"/>
    <property type="match status" value="1"/>
</dbReference>
<dbReference type="GO" id="GO:0005524">
    <property type="term" value="F:ATP binding"/>
    <property type="evidence" value="ECO:0007669"/>
    <property type="project" value="UniProtKB-KW"/>
</dbReference>
<evidence type="ECO:0000256" key="14">
    <source>
        <dbReference type="SAM" id="Coils"/>
    </source>
</evidence>
<dbReference type="Gene3D" id="1.10.3060.10">
    <property type="entry name" value="Helical scaffold and wing domains of SecA"/>
    <property type="match status" value="1"/>
</dbReference>
<feature type="coiled-coil region" evidence="14">
    <location>
        <begin position="51"/>
        <end position="85"/>
    </location>
</feature>
<dbReference type="InterPro" id="IPR011116">
    <property type="entry name" value="SecA_Wing/Scaffold"/>
</dbReference>
<dbReference type="PANTHER" id="PTHR30612:SF0">
    <property type="entry name" value="CHLOROPLAST PROTEIN-TRANSPORTING ATPASE"/>
    <property type="match status" value="1"/>
</dbReference>
<dbReference type="InterPro" id="IPR044722">
    <property type="entry name" value="SecA_SF2_C"/>
</dbReference>
<feature type="region of interest" description="Disordered" evidence="15">
    <location>
        <begin position="1007"/>
        <end position="1114"/>
    </location>
</feature>
<evidence type="ECO:0000256" key="8">
    <source>
        <dbReference type="ARBA" id="ARBA00022833"/>
    </source>
</evidence>
<dbReference type="PROSITE" id="PS51192">
    <property type="entry name" value="HELICASE_ATP_BIND_1"/>
    <property type="match status" value="1"/>
</dbReference>
<keyword evidence="14" id="KW-0175">Coiled coil</keyword>
<dbReference type="EMBL" id="UINC01005503">
    <property type="protein sequence ID" value="SVA21739.1"/>
    <property type="molecule type" value="Genomic_DNA"/>
</dbReference>
<dbReference type="InterPro" id="IPR011115">
    <property type="entry name" value="SecA_DEAD"/>
</dbReference>
<comment type="subcellular location">
    <subcellularLocation>
        <location evidence="2">Membrane</location>
        <topology evidence="2">Peripheral membrane protein</topology>
    </subcellularLocation>
</comment>
<comment type="similarity">
    <text evidence="3">Belongs to the SecA family.</text>
</comment>
<organism evidence="18">
    <name type="scientific">marine metagenome</name>
    <dbReference type="NCBI Taxonomy" id="408172"/>
    <lineage>
        <taxon>unclassified sequences</taxon>
        <taxon>metagenomes</taxon>
        <taxon>ecological metagenomes</taxon>
    </lineage>
</organism>
<dbReference type="SUPFAM" id="SSF81886">
    <property type="entry name" value="Helical scaffold and wing domains of SecA"/>
    <property type="match status" value="1"/>
</dbReference>
<dbReference type="GO" id="GO:0017038">
    <property type="term" value="P:protein import"/>
    <property type="evidence" value="ECO:0007669"/>
    <property type="project" value="InterPro"/>
</dbReference>
<dbReference type="InterPro" id="IPR014001">
    <property type="entry name" value="Helicase_ATP-bd"/>
</dbReference>
<evidence type="ECO:0000256" key="11">
    <source>
        <dbReference type="ARBA" id="ARBA00022967"/>
    </source>
</evidence>
<dbReference type="SUPFAM" id="SSF81767">
    <property type="entry name" value="Pre-protein crosslinking domain of SecA"/>
    <property type="match status" value="1"/>
</dbReference>